<dbReference type="Proteomes" id="UP000308267">
    <property type="component" value="Unassembled WGS sequence"/>
</dbReference>
<organism evidence="1 2">
    <name type="scientific">Opisthorchis felineus</name>
    <dbReference type="NCBI Taxonomy" id="147828"/>
    <lineage>
        <taxon>Eukaryota</taxon>
        <taxon>Metazoa</taxon>
        <taxon>Spiralia</taxon>
        <taxon>Lophotrochozoa</taxon>
        <taxon>Platyhelminthes</taxon>
        <taxon>Trematoda</taxon>
        <taxon>Digenea</taxon>
        <taxon>Opisthorchiida</taxon>
        <taxon>Opisthorchiata</taxon>
        <taxon>Opisthorchiidae</taxon>
        <taxon>Opisthorchis</taxon>
    </lineage>
</organism>
<reference evidence="1 2" key="1">
    <citation type="journal article" date="2019" name="BMC Genomics">
        <title>New insights from Opisthorchis felineus genome: update on genomics of the epidemiologically important liver flukes.</title>
        <authorList>
            <person name="Ershov N.I."/>
            <person name="Mordvinov V.A."/>
            <person name="Prokhortchouk E.B."/>
            <person name="Pakharukova M.Y."/>
            <person name="Gunbin K.V."/>
            <person name="Ustyantsev K."/>
            <person name="Genaev M.A."/>
            <person name="Blinov A.G."/>
            <person name="Mazur A."/>
            <person name="Boulygina E."/>
            <person name="Tsygankova S."/>
            <person name="Khrameeva E."/>
            <person name="Chekanov N."/>
            <person name="Fan G."/>
            <person name="Xiao A."/>
            <person name="Zhang H."/>
            <person name="Xu X."/>
            <person name="Yang H."/>
            <person name="Solovyev V."/>
            <person name="Lee S.M."/>
            <person name="Liu X."/>
            <person name="Afonnikov D.A."/>
            <person name="Skryabin K.G."/>
        </authorList>
    </citation>
    <scope>NUCLEOTIDE SEQUENCE [LARGE SCALE GENOMIC DNA]</scope>
    <source>
        <strain evidence="1">AK-0245</strain>
        <tissue evidence="1">Whole organism</tissue>
    </source>
</reference>
<dbReference type="EMBL" id="SJOL01006379">
    <property type="protein sequence ID" value="TGZ68189.1"/>
    <property type="molecule type" value="Genomic_DNA"/>
</dbReference>
<protein>
    <submittedName>
        <fullName evidence="1">Uncharacterized protein</fullName>
    </submittedName>
</protein>
<dbReference type="AlphaFoldDB" id="A0A4S2M1P9"/>
<dbReference type="OrthoDB" id="10583255at2759"/>
<evidence type="ECO:0000313" key="1">
    <source>
        <dbReference type="EMBL" id="TGZ68189.1"/>
    </source>
</evidence>
<sequence length="198" mass="22185">MLCSSGSLVCGVRPSNQPIRDLCRLRKLICRSMDHTQQLTQYSPLFCFSGMHRLCLHCCLFVGYFRLSWASPLVSDQSFSTPFSGGGVLVIFFKNLVSLCYLQFILQTGCLFIPIPCGEKPVSKVLLGCTKYHSFILIDANALQLARCPFEQNHSLCSLLFNLFNSGAPLPLRRDYLSRFLFILSGGCCVCRVCVVYP</sequence>
<name>A0A4S2M1P9_OPIFE</name>
<accession>A0A4S2M1P9</accession>
<keyword evidence="2" id="KW-1185">Reference proteome</keyword>
<proteinExistence type="predicted"/>
<comment type="caution">
    <text evidence="1">The sequence shown here is derived from an EMBL/GenBank/DDBJ whole genome shotgun (WGS) entry which is preliminary data.</text>
</comment>
<gene>
    <name evidence="1" type="ORF">CRM22_004398</name>
</gene>
<evidence type="ECO:0000313" key="2">
    <source>
        <dbReference type="Proteomes" id="UP000308267"/>
    </source>
</evidence>